<feature type="binding site" evidence="7">
    <location>
        <position position="32"/>
    </location>
    <ligand>
        <name>ADP</name>
        <dbReference type="ChEBI" id="CHEBI:456216"/>
    </ligand>
</feature>
<dbReference type="HAMAP" id="MF_00186">
    <property type="entry name" value="Glycerol_kin"/>
    <property type="match status" value="1"/>
</dbReference>
<evidence type="ECO:0000256" key="8">
    <source>
        <dbReference type="RuleBase" id="RU003733"/>
    </source>
</evidence>
<dbReference type="Proteomes" id="UP000734511">
    <property type="component" value="Unassembled WGS sequence"/>
</dbReference>
<feature type="binding site" evidence="7">
    <location>
        <position position="431"/>
    </location>
    <ligand>
        <name>ADP</name>
        <dbReference type="ChEBI" id="CHEBI:456216"/>
    </ligand>
</feature>
<keyword evidence="12" id="KW-1185">Reference proteome</keyword>
<dbReference type="PIRSF" id="PIRSF000538">
    <property type="entry name" value="GlpK"/>
    <property type="match status" value="1"/>
</dbReference>
<name>A0ABX0ZWM3_9ACTN</name>
<feature type="binding site" evidence="7">
    <location>
        <position position="326"/>
    </location>
    <ligand>
        <name>ATP</name>
        <dbReference type="ChEBI" id="CHEBI:30616"/>
    </ligand>
</feature>
<feature type="domain" description="Carbohydrate kinase FGGY C-terminal" evidence="10">
    <location>
        <begin position="277"/>
        <end position="466"/>
    </location>
</feature>
<dbReference type="GO" id="GO:0004370">
    <property type="term" value="F:glycerol kinase activity"/>
    <property type="evidence" value="ECO:0007669"/>
    <property type="project" value="UniProtKB-EC"/>
</dbReference>
<evidence type="ECO:0000256" key="3">
    <source>
        <dbReference type="ARBA" id="ARBA00022741"/>
    </source>
</evidence>
<feature type="binding site" evidence="7">
    <location>
        <position position="150"/>
    </location>
    <ligand>
        <name>glycerol</name>
        <dbReference type="ChEBI" id="CHEBI:17754"/>
    </ligand>
</feature>
<proteinExistence type="inferred from homology"/>
<organism evidence="11 12">
    <name type="scientific">Actinacidiphila epipremni</name>
    <dbReference type="NCBI Taxonomy" id="2053013"/>
    <lineage>
        <taxon>Bacteria</taxon>
        <taxon>Bacillati</taxon>
        <taxon>Actinomycetota</taxon>
        <taxon>Actinomycetes</taxon>
        <taxon>Kitasatosporales</taxon>
        <taxon>Streptomycetaceae</taxon>
        <taxon>Actinacidiphila</taxon>
    </lineage>
</organism>
<feature type="binding site" evidence="7">
    <location>
        <position position="98"/>
    </location>
    <ligand>
        <name>sn-glycerol 3-phosphate</name>
        <dbReference type="ChEBI" id="CHEBI:57597"/>
    </ligand>
</feature>
<dbReference type="InterPro" id="IPR000577">
    <property type="entry name" value="Carb_kinase_FGGY"/>
</dbReference>
<feature type="binding site" evidence="7">
    <location>
        <position position="29"/>
    </location>
    <ligand>
        <name>ATP</name>
        <dbReference type="ChEBI" id="CHEBI:30616"/>
    </ligand>
</feature>
<dbReference type="InterPro" id="IPR018485">
    <property type="entry name" value="FGGY_C"/>
</dbReference>
<dbReference type="PANTHER" id="PTHR10196">
    <property type="entry name" value="SUGAR KINASE"/>
    <property type="match status" value="1"/>
</dbReference>
<evidence type="ECO:0000256" key="5">
    <source>
        <dbReference type="ARBA" id="ARBA00022798"/>
    </source>
</evidence>
<dbReference type="InterPro" id="IPR018484">
    <property type="entry name" value="FGGY_N"/>
</dbReference>
<dbReference type="EC" id="2.7.1.30" evidence="7"/>
<keyword evidence="2 7" id="KW-0808">Transferase</keyword>
<dbReference type="Pfam" id="PF02782">
    <property type="entry name" value="FGGY_C"/>
    <property type="match status" value="1"/>
</dbReference>
<dbReference type="PROSITE" id="PS00445">
    <property type="entry name" value="FGGY_KINASES_2"/>
    <property type="match status" value="1"/>
</dbReference>
<dbReference type="NCBIfam" id="NF000756">
    <property type="entry name" value="PRK00047.1"/>
    <property type="match status" value="1"/>
</dbReference>
<feature type="binding site" evidence="7">
    <location>
        <position position="427"/>
    </location>
    <ligand>
        <name>ATP</name>
        <dbReference type="ChEBI" id="CHEBI:30616"/>
    </ligand>
</feature>
<protein>
    <recommendedName>
        <fullName evidence="7">Glycerol kinase</fullName>
        <ecNumber evidence="7">2.7.1.30</ecNumber>
    </recommendedName>
    <alternativeName>
        <fullName evidence="7">ATP:glycerol 3-phosphotransferase</fullName>
    </alternativeName>
    <alternativeName>
        <fullName evidence="7">Glycerokinase</fullName>
        <shortName evidence="7">GK</shortName>
    </alternativeName>
</protein>
<feature type="binding site" evidence="7">
    <location>
        <position position="150"/>
    </location>
    <ligand>
        <name>sn-glycerol 3-phosphate</name>
        <dbReference type="ChEBI" id="CHEBI:57597"/>
    </ligand>
</feature>
<evidence type="ECO:0000259" key="10">
    <source>
        <dbReference type="Pfam" id="PF02782"/>
    </source>
</evidence>
<evidence type="ECO:0000256" key="6">
    <source>
        <dbReference type="ARBA" id="ARBA00022840"/>
    </source>
</evidence>
<comment type="caution">
    <text evidence="11">The sequence shown here is derived from an EMBL/GenBank/DDBJ whole genome shotgun (WGS) entry which is preliminary data.</text>
</comment>
<dbReference type="SUPFAM" id="SSF53067">
    <property type="entry name" value="Actin-like ATPase domain"/>
    <property type="match status" value="2"/>
</dbReference>
<evidence type="ECO:0000259" key="9">
    <source>
        <dbReference type="Pfam" id="PF00370"/>
    </source>
</evidence>
<keyword evidence="3 7" id="KW-0547">Nucleotide-binding</keyword>
<comment type="pathway">
    <text evidence="7">Polyol metabolism; glycerol degradation via glycerol kinase pathway; sn-glycerol 3-phosphate from glycerol: step 1/1.</text>
</comment>
<dbReference type="EMBL" id="JAATEJ010000048">
    <property type="protein sequence ID" value="NJP48370.1"/>
    <property type="molecule type" value="Genomic_DNA"/>
</dbReference>
<dbReference type="Pfam" id="PF00370">
    <property type="entry name" value="FGGY_N"/>
    <property type="match status" value="1"/>
</dbReference>
<comment type="similarity">
    <text evidence="1 7 8">Belongs to the FGGY kinase family.</text>
</comment>
<feature type="binding site" evidence="7">
    <location>
        <position position="28"/>
    </location>
    <ligand>
        <name>ADP</name>
        <dbReference type="ChEBI" id="CHEBI:456216"/>
    </ligand>
</feature>
<evidence type="ECO:0000256" key="1">
    <source>
        <dbReference type="ARBA" id="ARBA00009156"/>
    </source>
</evidence>
<dbReference type="InterPro" id="IPR005999">
    <property type="entry name" value="Glycerol_kin"/>
</dbReference>
<comment type="activity regulation">
    <text evidence="7">Inhibited by fructose 1,6-bisphosphate (FBP).</text>
</comment>
<feature type="binding site" evidence="7">
    <location>
        <position position="28"/>
    </location>
    <ligand>
        <name>ATP</name>
        <dbReference type="ChEBI" id="CHEBI:30616"/>
    </ligand>
</feature>
<dbReference type="NCBIfam" id="TIGR01311">
    <property type="entry name" value="glycerol_kin"/>
    <property type="match status" value="1"/>
</dbReference>
<feature type="binding site" evidence="7">
    <location>
        <position position="260"/>
    </location>
    <ligand>
        <name>sn-glycerol 3-phosphate</name>
        <dbReference type="ChEBI" id="CHEBI:57597"/>
    </ligand>
</feature>
<evidence type="ECO:0000256" key="4">
    <source>
        <dbReference type="ARBA" id="ARBA00022777"/>
    </source>
</evidence>
<dbReference type="CDD" id="cd07769">
    <property type="entry name" value="ASKHA_NBD_FGGY_GK"/>
    <property type="match status" value="1"/>
</dbReference>
<reference evidence="11 12" key="1">
    <citation type="submission" date="2020-03" db="EMBL/GenBank/DDBJ databases">
        <title>WGS of actinomycetes isolated from Thailand.</title>
        <authorList>
            <person name="Thawai C."/>
        </authorList>
    </citation>
    <scope>NUCLEOTIDE SEQUENCE [LARGE SCALE GENOMIC DNA]</scope>
    <source>
        <strain evidence="11 12">PRB2-1</strain>
    </source>
</reference>
<dbReference type="InterPro" id="IPR018483">
    <property type="entry name" value="Carb_kinase_FGGY_CS"/>
</dbReference>
<dbReference type="InterPro" id="IPR043129">
    <property type="entry name" value="ATPase_NBD"/>
</dbReference>
<dbReference type="PROSITE" id="PS00933">
    <property type="entry name" value="FGGY_KINASES_1"/>
    <property type="match status" value="1"/>
</dbReference>
<feature type="domain" description="Carbohydrate kinase FGGY N-terminal" evidence="9">
    <location>
        <begin position="22"/>
        <end position="267"/>
    </location>
</feature>
<accession>A0ABX0ZWM3</accession>
<feature type="binding site" evidence="7">
    <location>
        <position position="30"/>
    </location>
    <ligand>
        <name>ATP</name>
        <dbReference type="ChEBI" id="CHEBI:30616"/>
    </ligand>
</feature>
<dbReference type="Gene3D" id="3.30.420.40">
    <property type="match status" value="2"/>
</dbReference>
<evidence type="ECO:0000313" key="11">
    <source>
        <dbReference type="EMBL" id="NJP48370.1"/>
    </source>
</evidence>
<comment type="catalytic activity">
    <reaction evidence="7">
        <text>glycerol + ATP = sn-glycerol 3-phosphate + ADP + H(+)</text>
        <dbReference type="Rhea" id="RHEA:21644"/>
        <dbReference type="ChEBI" id="CHEBI:15378"/>
        <dbReference type="ChEBI" id="CHEBI:17754"/>
        <dbReference type="ChEBI" id="CHEBI:30616"/>
        <dbReference type="ChEBI" id="CHEBI:57597"/>
        <dbReference type="ChEBI" id="CHEBI:456216"/>
        <dbReference type="EC" id="2.7.1.30"/>
    </reaction>
</comment>
<comment type="function">
    <text evidence="7">Key enzyme in the regulation of glycerol uptake and metabolism. Catalyzes the phosphorylation of glycerol to yield sn-glycerol 3-phosphate.</text>
</comment>
<feature type="binding site" evidence="7">
    <location>
        <position position="261"/>
    </location>
    <ligand>
        <name>glycerol</name>
        <dbReference type="ChEBI" id="CHEBI:17754"/>
    </ligand>
</feature>
<feature type="binding site" evidence="7">
    <location>
        <position position="326"/>
    </location>
    <ligand>
        <name>ADP</name>
        <dbReference type="ChEBI" id="CHEBI:456216"/>
    </ligand>
</feature>
<dbReference type="RefSeq" id="WP_167987192.1">
    <property type="nucleotide sequence ID" value="NZ_JAATEJ010000048.1"/>
</dbReference>
<dbReference type="PANTHER" id="PTHR10196:SF69">
    <property type="entry name" value="GLYCEROL KINASE"/>
    <property type="match status" value="1"/>
</dbReference>
<feature type="binding site" evidence="7">
    <location>
        <position position="99"/>
    </location>
    <ligand>
        <name>sn-glycerol 3-phosphate</name>
        <dbReference type="ChEBI" id="CHEBI:57597"/>
    </ligand>
</feature>
<evidence type="ECO:0000313" key="12">
    <source>
        <dbReference type="Proteomes" id="UP000734511"/>
    </source>
</evidence>
<feature type="binding site" evidence="7">
    <location>
        <position position="99"/>
    </location>
    <ligand>
        <name>glycerol</name>
        <dbReference type="ChEBI" id="CHEBI:17754"/>
    </ligand>
</feature>
<feature type="binding site" evidence="7">
    <location>
        <position position="28"/>
    </location>
    <ligand>
        <name>sn-glycerol 3-phosphate</name>
        <dbReference type="ChEBI" id="CHEBI:57597"/>
    </ligand>
</feature>
<feature type="binding site" evidence="7">
    <location>
        <position position="98"/>
    </location>
    <ligand>
        <name>glycerol</name>
        <dbReference type="ChEBI" id="CHEBI:17754"/>
    </ligand>
</feature>
<keyword evidence="4 7" id="KW-0418">Kinase</keyword>
<gene>
    <name evidence="7 11" type="primary">glpK</name>
    <name evidence="11" type="ORF">HCN08_33985</name>
</gene>
<evidence type="ECO:0000256" key="2">
    <source>
        <dbReference type="ARBA" id="ARBA00022679"/>
    </source>
</evidence>
<sequence length="523" mass="56312">MSGTDPTHAATTRTRTEGPFVAAIDQGTTSTRCLIFDAAGQVVASDRREHRQILPRPGWIEHDATEIWAKVRAVAAGALARAGLRPDQLTALGIANQRETTVLWDRATGRPVHNALVWQDTRTAGLCTELAGTYGQDRFREATGLPLAPYFSGPKIAWLLEHVPGLRHRAENGEIAFGTIDSWLIWNLTGGTGGGVHVTDVSNAARTLLMDLHTLDWDPAILAEMGIPEALLPRIRPSCEIYGKATGKLAGVPVAAALGDQQAALFGQTCFDLGEAKNTYGPGSFLLLNTGGRPVPSASGLLTTVAHQLGGERPVYALEGSIAITGALVEWLRDRLQIIRRLEEIEPLAASVPDSGGAYVVPAFSGLFAPYWRSDARGVIAGLTAYVTKAHLARAVLEATSWQTREVVDAMQRDSGVRIGALRADGGMTGNGLLMQHQADVLGVPVIRPVVAETTSLGAAYAAGLATGVWDGTDTLRAHWREDTRWSPAMPEEVRAREYRRWKKAVERTLGWMDEDEPAPQAR</sequence>
<feature type="binding site" evidence="7">
    <location>
        <position position="427"/>
    </location>
    <ligand>
        <name>ADP</name>
        <dbReference type="ChEBI" id="CHEBI:456216"/>
    </ligand>
</feature>
<comment type="caution">
    <text evidence="7">Lacks conserved residue(s) required for the propagation of feature annotation.</text>
</comment>
<keyword evidence="5 7" id="KW-0319">Glycerol metabolism</keyword>
<evidence type="ECO:0000256" key="7">
    <source>
        <dbReference type="HAMAP-Rule" id="MF_00186"/>
    </source>
</evidence>
<keyword evidence="6 7" id="KW-0067">ATP-binding</keyword>
<feature type="binding site" evidence="7">
    <location>
        <position position="260"/>
    </location>
    <ligand>
        <name>glycerol</name>
        <dbReference type="ChEBI" id="CHEBI:17754"/>
    </ligand>
</feature>